<protein>
    <submittedName>
        <fullName evidence="2">Uncharacterized protein</fullName>
    </submittedName>
</protein>
<accession>A0A176VXH1</accession>
<feature type="region of interest" description="Disordered" evidence="1">
    <location>
        <begin position="29"/>
        <end position="66"/>
    </location>
</feature>
<comment type="caution">
    <text evidence="2">The sequence shown here is derived from an EMBL/GenBank/DDBJ whole genome shotgun (WGS) entry which is preliminary data.</text>
</comment>
<feature type="compositionally biased region" description="Basic and acidic residues" evidence="1">
    <location>
        <begin position="200"/>
        <end position="218"/>
    </location>
</feature>
<feature type="compositionally biased region" description="Polar residues" evidence="1">
    <location>
        <begin position="283"/>
        <end position="293"/>
    </location>
</feature>
<evidence type="ECO:0000313" key="2">
    <source>
        <dbReference type="EMBL" id="OAE24962.1"/>
    </source>
</evidence>
<sequence>MYPVNLSWPFRRICGYCLAIAKLCAELEEEDPGGPEGRPEEGLWGGPETPRVGGGPGSPGVNVAPCPVLGAEEEEEAPGLIDGGRGGGGGRLWGLSIVQRRRAPGTHSSSVARSRRSEDTAARTTLIRRASTPQISRCRNSLLTTLSLSLSLTQLDRSACPKQDKRLEPAAPERVVPGSSRKAERPYERTLAAAATNDSSRVRAQEGRTEQNRPEPKTKTKQKKQKQQQQQKEKEKEKPQRCRSTGVVESQAPRRMPANVWSRGSVKKWKEVSPASPPRVVKNSKQFPSSAEQNRTEQKRRRSRRRRGLVKRTANDKDRTGPDGKGRERKGEQRKGKEGTTARAGDGEGERLRCGSRG</sequence>
<gene>
    <name evidence="2" type="ORF">AXG93_3545s1280</name>
</gene>
<feature type="compositionally biased region" description="Basic and acidic residues" evidence="1">
    <location>
        <begin position="231"/>
        <end position="240"/>
    </location>
</feature>
<dbReference type="Proteomes" id="UP000077202">
    <property type="component" value="Unassembled WGS sequence"/>
</dbReference>
<feature type="region of interest" description="Disordered" evidence="1">
    <location>
        <begin position="159"/>
        <end position="358"/>
    </location>
</feature>
<dbReference type="EMBL" id="LVLJ01002446">
    <property type="protein sequence ID" value="OAE24962.1"/>
    <property type="molecule type" value="Genomic_DNA"/>
</dbReference>
<evidence type="ECO:0000256" key="1">
    <source>
        <dbReference type="SAM" id="MobiDB-lite"/>
    </source>
</evidence>
<organism evidence="2 3">
    <name type="scientific">Marchantia polymorpha subsp. ruderalis</name>
    <dbReference type="NCBI Taxonomy" id="1480154"/>
    <lineage>
        <taxon>Eukaryota</taxon>
        <taxon>Viridiplantae</taxon>
        <taxon>Streptophyta</taxon>
        <taxon>Embryophyta</taxon>
        <taxon>Marchantiophyta</taxon>
        <taxon>Marchantiopsida</taxon>
        <taxon>Marchantiidae</taxon>
        <taxon>Marchantiales</taxon>
        <taxon>Marchantiaceae</taxon>
        <taxon>Marchantia</taxon>
    </lineage>
</organism>
<keyword evidence="3" id="KW-1185">Reference proteome</keyword>
<feature type="region of interest" description="Disordered" evidence="1">
    <location>
        <begin position="99"/>
        <end position="123"/>
    </location>
</feature>
<reference evidence="2" key="1">
    <citation type="submission" date="2016-03" db="EMBL/GenBank/DDBJ databases">
        <title>Mechanisms controlling the formation of the plant cell surface in tip-growing cells are functionally conserved among land plants.</title>
        <authorList>
            <person name="Honkanen S."/>
            <person name="Jones V.A."/>
            <person name="Morieri G."/>
            <person name="Champion C."/>
            <person name="Hetherington A.J."/>
            <person name="Kelly S."/>
            <person name="Saint-Marcoux D."/>
            <person name="Proust H."/>
            <person name="Prescott H."/>
            <person name="Dolan L."/>
        </authorList>
    </citation>
    <scope>NUCLEOTIDE SEQUENCE [LARGE SCALE GENOMIC DNA]</scope>
    <source>
        <tissue evidence="2">Whole gametophyte</tissue>
    </source>
</reference>
<feature type="compositionally biased region" description="Basic and acidic residues" evidence="1">
    <location>
        <begin position="313"/>
        <end position="358"/>
    </location>
</feature>
<evidence type="ECO:0000313" key="3">
    <source>
        <dbReference type="Proteomes" id="UP000077202"/>
    </source>
</evidence>
<proteinExistence type="predicted"/>
<name>A0A176VXH1_MARPO</name>
<feature type="compositionally biased region" description="Basic residues" evidence="1">
    <location>
        <begin position="298"/>
        <end position="310"/>
    </location>
</feature>
<dbReference type="AlphaFoldDB" id="A0A176VXH1"/>